<sequence length="410" mass="44103">MRVLFQVSALALRQVLGPGSDSALMAVGSRFQDRSARLLETLKGANAQAWRAIEIALAGASWWDKCKLAVSSGEQAAFRTQVAAFLQATPCDDLPDAGPEFRKRCLAELKAARKARLLPGDQLGDPAALDAAAKSLARFDDPKAVLDAELAAVRRTSQELQQAGFAELGRFVALKPPQGQPLLVVAVQYFFRKDVQADTELAAEFQFQEVEKLSQRQEAGFAGLQQAVAAQGARLDQLLADAMTLLEDTHALAAETRDVGLAVQTDVQALKAEMAQQNEQLRQMYQAMLDLMARQAAPAPVAAAAPVTAPPEPSEAVVAEMRTLVDECATMPAEEKRRHKALFRAVGRMKAAVRTHDAKRQMRKGVLPSALFTGSPPPPAPVVKPAAPPPSGESVFGALPKSRRLRPPQK</sequence>
<proteinExistence type="predicted"/>
<dbReference type="Proteomes" id="UP000319576">
    <property type="component" value="Chromosome"/>
</dbReference>
<evidence type="ECO:0000313" key="3">
    <source>
        <dbReference type="Proteomes" id="UP000319576"/>
    </source>
</evidence>
<keyword evidence="3" id="KW-1185">Reference proteome</keyword>
<evidence type="ECO:0000256" key="1">
    <source>
        <dbReference type="SAM" id="MobiDB-lite"/>
    </source>
</evidence>
<dbReference type="RefSeq" id="WP_145244178.1">
    <property type="nucleotide sequence ID" value="NZ_CP036273.1"/>
</dbReference>
<protein>
    <submittedName>
        <fullName evidence="2">Uncharacterized protein</fullName>
    </submittedName>
</protein>
<dbReference type="KEGG" id="uli:ETAA1_59900"/>
<organism evidence="2 3">
    <name type="scientific">Urbifossiella limnaea</name>
    <dbReference type="NCBI Taxonomy" id="2528023"/>
    <lineage>
        <taxon>Bacteria</taxon>
        <taxon>Pseudomonadati</taxon>
        <taxon>Planctomycetota</taxon>
        <taxon>Planctomycetia</taxon>
        <taxon>Gemmatales</taxon>
        <taxon>Gemmataceae</taxon>
        <taxon>Urbifossiella</taxon>
    </lineage>
</organism>
<name>A0A517Y2M0_9BACT</name>
<evidence type="ECO:0000313" key="2">
    <source>
        <dbReference type="EMBL" id="QDU23979.1"/>
    </source>
</evidence>
<dbReference type="AlphaFoldDB" id="A0A517Y2M0"/>
<feature type="compositionally biased region" description="Basic residues" evidence="1">
    <location>
        <begin position="401"/>
        <end position="410"/>
    </location>
</feature>
<gene>
    <name evidence="2" type="ORF">ETAA1_59900</name>
</gene>
<feature type="compositionally biased region" description="Pro residues" evidence="1">
    <location>
        <begin position="375"/>
        <end position="391"/>
    </location>
</feature>
<accession>A0A517Y2M0</accession>
<reference evidence="2 3" key="1">
    <citation type="submission" date="2019-02" db="EMBL/GenBank/DDBJ databases">
        <title>Deep-cultivation of Planctomycetes and their phenomic and genomic characterization uncovers novel biology.</title>
        <authorList>
            <person name="Wiegand S."/>
            <person name="Jogler M."/>
            <person name="Boedeker C."/>
            <person name="Pinto D."/>
            <person name="Vollmers J."/>
            <person name="Rivas-Marin E."/>
            <person name="Kohn T."/>
            <person name="Peeters S.H."/>
            <person name="Heuer A."/>
            <person name="Rast P."/>
            <person name="Oberbeckmann S."/>
            <person name="Bunk B."/>
            <person name="Jeske O."/>
            <person name="Meyerdierks A."/>
            <person name="Storesund J.E."/>
            <person name="Kallscheuer N."/>
            <person name="Luecker S."/>
            <person name="Lage O.M."/>
            <person name="Pohl T."/>
            <person name="Merkel B.J."/>
            <person name="Hornburger P."/>
            <person name="Mueller R.-W."/>
            <person name="Bruemmer F."/>
            <person name="Labrenz M."/>
            <person name="Spormann A.M."/>
            <person name="Op den Camp H."/>
            <person name="Overmann J."/>
            <person name="Amann R."/>
            <person name="Jetten M.S.M."/>
            <person name="Mascher T."/>
            <person name="Medema M.H."/>
            <person name="Devos D.P."/>
            <person name="Kaster A.-K."/>
            <person name="Ovreas L."/>
            <person name="Rohde M."/>
            <person name="Galperin M.Y."/>
            <person name="Jogler C."/>
        </authorList>
    </citation>
    <scope>NUCLEOTIDE SEQUENCE [LARGE SCALE GENOMIC DNA]</scope>
    <source>
        <strain evidence="2 3">ETA_A1</strain>
    </source>
</reference>
<feature type="region of interest" description="Disordered" evidence="1">
    <location>
        <begin position="368"/>
        <end position="410"/>
    </location>
</feature>
<dbReference type="EMBL" id="CP036273">
    <property type="protein sequence ID" value="QDU23979.1"/>
    <property type="molecule type" value="Genomic_DNA"/>
</dbReference>